<keyword evidence="7" id="KW-0472">Membrane</keyword>
<dbReference type="Gene3D" id="2.30.42.10">
    <property type="match status" value="1"/>
</dbReference>
<dbReference type="PANTHER" id="PTHR32060">
    <property type="entry name" value="TAIL-SPECIFIC PROTEASE"/>
    <property type="match status" value="1"/>
</dbReference>
<keyword evidence="4 5" id="KW-0720">Serine protease</keyword>
<dbReference type="GO" id="GO:0007165">
    <property type="term" value="P:signal transduction"/>
    <property type="evidence" value="ECO:0007669"/>
    <property type="project" value="TreeGrafter"/>
</dbReference>
<keyword evidence="2 5" id="KW-0645">Protease</keyword>
<dbReference type="RefSeq" id="WP_082623152.1">
    <property type="nucleotide sequence ID" value="NZ_AYZJ01000084.1"/>
</dbReference>
<dbReference type="PATRIC" id="fig|1423730.4.peg.475"/>
<evidence type="ECO:0000256" key="2">
    <source>
        <dbReference type="ARBA" id="ARBA00022670"/>
    </source>
</evidence>
<dbReference type="Pfam" id="PF13180">
    <property type="entry name" value="PDZ_2"/>
    <property type="match status" value="1"/>
</dbReference>
<dbReference type="GO" id="GO:0006508">
    <property type="term" value="P:proteolysis"/>
    <property type="evidence" value="ECO:0007669"/>
    <property type="project" value="UniProtKB-KW"/>
</dbReference>
<keyword evidence="7" id="KW-0812">Transmembrane</keyword>
<dbReference type="NCBIfam" id="TIGR00225">
    <property type="entry name" value="prc"/>
    <property type="match status" value="1"/>
</dbReference>
<keyword evidence="7" id="KW-1133">Transmembrane helix</keyword>
<dbReference type="SUPFAM" id="SSF50156">
    <property type="entry name" value="PDZ domain-like"/>
    <property type="match status" value="1"/>
</dbReference>
<dbReference type="InterPro" id="IPR036365">
    <property type="entry name" value="PGBD-like_sf"/>
</dbReference>
<dbReference type="SMART" id="SM00228">
    <property type="entry name" value="PDZ"/>
    <property type="match status" value="1"/>
</dbReference>
<evidence type="ECO:0000313" key="10">
    <source>
        <dbReference type="Proteomes" id="UP000050865"/>
    </source>
</evidence>
<dbReference type="InterPro" id="IPR004447">
    <property type="entry name" value="Peptidase_S41A"/>
</dbReference>
<comment type="similarity">
    <text evidence="1 5">Belongs to the peptidase S41A family.</text>
</comment>
<dbReference type="PANTHER" id="PTHR32060:SF30">
    <property type="entry name" value="CARBOXY-TERMINAL PROCESSING PROTEASE CTPA"/>
    <property type="match status" value="1"/>
</dbReference>
<dbReference type="Proteomes" id="UP000050865">
    <property type="component" value="Unassembled WGS sequence"/>
</dbReference>
<dbReference type="InterPro" id="IPR029045">
    <property type="entry name" value="ClpP/crotonase-like_dom_sf"/>
</dbReference>
<protein>
    <submittedName>
        <fullName evidence="9">S41a family carboxy-terminal peptidase</fullName>
    </submittedName>
</protein>
<dbReference type="Gene3D" id="1.10.101.10">
    <property type="entry name" value="PGBD-like superfamily/PGBD"/>
    <property type="match status" value="1"/>
</dbReference>
<evidence type="ECO:0000256" key="6">
    <source>
        <dbReference type="SAM" id="MobiDB-lite"/>
    </source>
</evidence>
<dbReference type="GO" id="GO:0030288">
    <property type="term" value="C:outer membrane-bounded periplasmic space"/>
    <property type="evidence" value="ECO:0007669"/>
    <property type="project" value="TreeGrafter"/>
</dbReference>
<dbReference type="SUPFAM" id="SSF47090">
    <property type="entry name" value="PGBD-like"/>
    <property type="match status" value="1"/>
</dbReference>
<evidence type="ECO:0000256" key="7">
    <source>
        <dbReference type="SAM" id="Phobius"/>
    </source>
</evidence>
<dbReference type="InterPro" id="IPR001478">
    <property type="entry name" value="PDZ"/>
</dbReference>
<evidence type="ECO:0000256" key="3">
    <source>
        <dbReference type="ARBA" id="ARBA00022801"/>
    </source>
</evidence>
<evidence type="ECO:0000256" key="4">
    <source>
        <dbReference type="ARBA" id="ARBA00022825"/>
    </source>
</evidence>
<dbReference type="SMART" id="SM00245">
    <property type="entry name" value="TSPc"/>
    <property type="match status" value="1"/>
</dbReference>
<reference evidence="9 10" key="1">
    <citation type="journal article" date="2015" name="Genome Announc.">
        <title>Expanding the biotechnology potential of lactobacilli through comparative genomics of 213 strains and associated genera.</title>
        <authorList>
            <person name="Sun Z."/>
            <person name="Harris H.M."/>
            <person name="McCann A."/>
            <person name="Guo C."/>
            <person name="Argimon S."/>
            <person name="Zhang W."/>
            <person name="Yang X."/>
            <person name="Jeffery I.B."/>
            <person name="Cooney J.C."/>
            <person name="Kagawa T.F."/>
            <person name="Liu W."/>
            <person name="Song Y."/>
            <person name="Salvetti E."/>
            <person name="Wrobel A."/>
            <person name="Rasinkangas P."/>
            <person name="Parkhill J."/>
            <person name="Rea M.C."/>
            <person name="O'Sullivan O."/>
            <person name="Ritari J."/>
            <person name="Douillard F.P."/>
            <person name="Paul Ross R."/>
            <person name="Yang R."/>
            <person name="Briner A.E."/>
            <person name="Felis G.E."/>
            <person name="de Vos W.M."/>
            <person name="Barrangou R."/>
            <person name="Klaenhammer T.R."/>
            <person name="Caufield P.W."/>
            <person name="Cui Y."/>
            <person name="Zhang H."/>
            <person name="O'Toole P.W."/>
        </authorList>
    </citation>
    <scope>NUCLEOTIDE SEQUENCE [LARGE SCALE GENOMIC DNA]</scope>
    <source>
        <strain evidence="9 10">DSM 22697</strain>
    </source>
</reference>
<dbReference type="InterPro" id="IPR055210">
    <property type="entry name" value="CtpA/B_N"/>
</dbReference>
<evidence type="ECO:0000256" key="1">
    <source>
        <dbReference type="ARBA" id="ARBA00009179"/>
    </source>
</evidence>
<keyword evidence="3 5" id="KW-0378">Hydrolase</keyword>
<evidence type="ECO:0000313" key="9">
    <source>
        <dbReference type="EMBL" id="KRN18688.1"/>
    </source>
</evidence>
<dbReference type="Gene3D" id="3.30.750.44">
    <property type="match status" value="1"/>
</dbReference>
<dbReference type="GO" id="GO:0008236">
    <property type="term" value="F:serine-type peptidase activity"/>
    <property type="evidence" value="ECO:0007669"/>
    <property type="project" value="UniProtKB-KW"/>
</dbReference>
<dbReference type="SUPFAM" id="SSF52096">
    <property type="entry name" value="ClpP/crotonase"/>
    <property type="match status" value="1"/>
</dbReference>
<dbReference type="EMBL" id="AYZJ01000084">
    <property type="protein sequence ID" value="KRN18688.1"/>
    <property type="molecule type" value="Genomic_DNA"/>
</dbReference>
<proteinExistence type="inferred from homology"/>
<dbReference type="InterPro" id="IPR005151">
    <property type="entry name" value="Tail-specific_protease"/>
</dbReference>
<dbReference type="Pfam" id="PF03572">
    <property type="entry name" value="Peptidase_S41"/>
    <property type="match status" value="1"/>
</dbReference>
<keyword evidence="10" id="KW-1185">Reference proteome</keyword>
<dbReference type="Pfam" id="PF01471">
    <property type="entry name" value="PG_binding_1"/>
    <property type="match status" value="1"/>
</dbReference>
<dbReference type="CDD" id="cd07560">
    <property type="entry name" value="Peptidase_S41_CPP"/>
    <property type="match status" value="1"/>
</dbReference>
<evidence type="ECO:0000259" key="8">
    <source>
        <dbReference type="PROSITE" id="PS50106"/>
    </source>
</evidence>
<gene>
    <name evidence="9" type="ORF">FC75_GL000456</name>
</gene>
<feature type="domain" description="PDZ" evidence="8">
    <location>
        <begin position="140"/>
        <end position="196"/>
    </location>
</feature>
<feature type="transmembrane region" description="Helical" evidence="7">
    <location>
        <begin position="44"/>
        <end position="64"/>
    </location>
</feature>
<dbReference type="Gene3D" id="3.90.226.10">
    <property type="entry name" value="2-enoyl-CoA Hydratase, Chain A, domain 1"/>
    <property type="match status" value="1"/>
</dbReference>
<dbReference type="STRING" id="1423730.FC75_GL000456"/>
<comment type="caution">
    <text evidence="9">The sequence shown here is derived from an EMBL/GenBank/DDBJ whole genome shotgun (WGS) entry which is preliminary data.</text>
</comment>
<name>A0A0R2EQV7_9LACO</name>
<dbReference type="CDD" id="cd06782">
    <property type="entry name" value="cpPDZ_CPP-like"/>
    <property type="match status" value="1"/>
</dbReference>
<dbReference type="Pfam" id="PF22694">
    <property type="entry name" value="CtpB_N-like"/>
    <property type="match status" value="1"/>
</dbReference>
<evidence type="ECO:0000256" key="5">
    <source>
        <dbReference type="RuleBase" id="RU004404"/>
    </source>
</evidence>
<dbReference type="InterPro" id="IPR036034">
    <property type="entry name" value="PDZ_sf"/>
</dbReference>
<accession>A0A0R2EQV7</accession>
<dbReference type="InterPro" id="IPR036366">
    <property type="entry name" value="PGBDSf"/>
</dbReference>
<dbReference type="InterPro" id="IPR002477">
    <property type="entry name" value="Peptidoglycan-bd-like"/>
</dbReference>
<dbReference type="PROSITE" id="PS50106">
    <property type="entry name" value="PDZ"/>
    <property type="match status" value="1"/>
</dbReference>
<dbReference type="GO" id="GO:0004175">
    <property type="term" value="F:endopeptidase activity"/>
    <property type="evidence" value="ECO:0007669"/>
    <property type="project" value="TreeGrafter"/>
</dbReference>
<feature type="region of interest" description="Disordered" evidence="6">
    <location>
        <begin position="1"/>
        <end position="35"/>
    </location>
</feature>
<sequence>MDNDPENKQSTPEPKPDPKPDPTPEPTPTQESANKRAPYRFSKWATAVIAVVALLVGGGLGYALHPELNPGDKLAVPPAFYKVISTYNSIKSSYYKPVSSTKLANGAINGMMESLGDKFSTYLQDNDKKDLDDTMSASFGGIGATVEQNGTKLTVQSVQPASPAKKAGIRAGDQLMAVNGKSVEKQSVSEAVTKIRGKIGTTVKVTIRRDNADQTVTMKRAQITQATVTSALNKTDKSVGVITVASFSDPTATQFENAVKKLRKQGAKKFIVDLRGNGGGELNTALRMASMGLKNGQTIVKVQDRAGKTQVYKAGKGYDEGFKINAPIAILIDGNSASASEILAAAWHQGAGVPLIGSQSYGKGTVQNVAQLGDNAEVKLTVAKWLTPNGTWINHKGLTPTIKADYPAWAKIAGFATVNMKLGDESNDVKSLQTSLAALGYDVGAVNGYFGPTVQAAVRKFQQDNHLPVTGETNDATLTKMITLLSAKLQTDDAAMDAAVKQLDK</sequence>
<organism evidence="9 10">
    <name type="scientific">Lacticaseibacillus camelliae DSM 22697 = JCM 13995</name>
    <dbReference type="NCBI Taxonomy" id="1423730"/>
    <lineage>
        <taxon>Bacteria</taxon>
        <taxon>Bacillati</taxon>
        <taxon>Bacillota</taxon>
        <taxon>Bacilli</taxon>
        <taxon>Lactobacillales</taxon>
        <taxon>Lactobacillaceae</taxon>
        <taxon>Lacticaseibacillus</taxon>
    </lineage>
</organism>
<dbReference type="AlphaFoldDB" id="A0A0R2EQV7"/>